<accession>A0A183MAT1</accession>
<evidence type="ECO:0000313" key="1">
    <source>
        <dbReference type="EMBL" id="VDP04201.1"/>
    </source>
</evidence>
<evidence type="ECO:0000313" key="2">
    <source>
        <dbReference type="Proteomes" id="UP000277204"/>
    </source>
</evidence>
<dbReference type="AlphaFoldDB" id="A0A183MAT1"/>
<sequence length="93" mass="10574">IIESLNESYSSIIKNAKCSNVIFIPINVNNLQIRQINNTNLIQGVQGIADIELLLINTTNINESLFITALIYHGMNINRTFNIYLLNIEVNRK</sequence>
<protein>
    <submittedName>
        <fullName evidence="1">Uncharacterized protein</fullName>
    </submittedName>
</protein>
<dbReference type="EMBL" id="UZAI01009224">
    <property type="protein sequence ID" value="VDP04201.1"/>
    <property type="molecule type" value="Genomic_DNA"/>
</dbReference>
<organism evidence="1 2">
    <name type="scientific">Schistosoma margrebowiei</name>
    <dbReference type="NCBI Taxonomy" id="48269"/>
    <lineage>
        <taxon>Eukaryota</taxon>
        <taxon>Metazoa</taxon>
        <taxon>Spiralia</taxon>
        <taxon>Lophotrochozoa</taxon>
        <taxon>Platyhelminthes</taxon>
        <taxon>Trematoda</taxon>
        <taxon>Digenea</taxon>
        <taxon>Strigeidida</taxon>
        <taxon>Schistosomatoidea</taxon>
        <taxon>Schistosomatidae</taxon>
        <taxon>Schistosoma</taxon>
    </lineage>
</organism>
<gene>
    <name evidence="1" type="ORF">SMRZ_LOCUS13156</name>
</gene>
<reference evidence="1 2" key="1">
    <citation type="submission" date="2018-11" db="EMBL/GenBank/DDBJ databases">
        <authorList>
            <consortium name="Pathogen Informatics"/>
        </authorList>
    </citation>
    <scope>NUCLEOTIDE SEQUENCE [LARGE SCALE GENOMIC DNA]</scope>
    <source>
        <strain evidence="1 2">Zambia</strain>
    </source>
</reference>
<dbReference type="Proteomes" id="UP000277204">
    <property type="component" value="Unassembled WGS sequence"/>
</dbReference>
<name>A0A183MAT1_9TREM</name>
<proteinExistence type="predicted"/>
<feature type="non-terminal residue" evidence="1">
    <location>
        <position position="1"/>
    </location>
</feature>
<keyword evidence="2" id="KW-1185">Reference proteome</keyword>